<keyword evidence="2" id="KW-1185">Reference proteome</keyword>
<dbReference type="OrthoDB" id="960677at2"/>
<dbReference type="Proteomes" id="UP000256373">
    <property type="component" value="Unassembled WGS sequence"/>
</dbReference>
<organism evidence="1 2">
    <name type="scientific">Dyadobacter luteus</name>
    <dbReference type="NCBI Taxonomy" id="2259619"/>
    <lineage>
        <taxon>Bacteria</taxon>
        <taxon>Pseudomonadati</taxon>
        <taxon>Bacteroidota</taxon>
        <taxon>Cytophagia</taxon>
        <taxon>Cytophagales</taxon>
        <taxon>Spirosomataceae</taxon>
        <taxon>Dyadobacter</taxon>
    </lineage>
</organism>
<dbReference type="RefSeq" id="WP_115833508.1">
    <property type="nucleotide sequence ID" value="NZ_QNUL01000028.1"/>
</dbReference>
<name>A0A3D8Y4X5_9BACT</name>
<dbReference type="EMBL" id="QNUL01000028">
    <property type="protein sequence ID" value="REA57431.1"/>
    <property type="molecule type" value="Genomic_DNA"/>
</dbReference>
<sequence length="127" mass="14143">MKHAFFLLLTASILSGCKELGLKDENFTHQVKDVNANDVFVIQSKGIANTSVHFTVEGSLSHDARIIWSDQEITADTVVASYPTEILLPKGQVNVTTYGDFYSKKLYVRYESLNDSTSGNLEIKIKL</sequence>
<dbReference type="AlphaFoldDB" id="A0A3D8Y4X5"/>
<comment type="caution">
    <text evidence="1">The sequence shown here is derived from an EMBL/GenBank/DDBJ whole genome shotgun (WGS) entry which is preliminary data.</text>
</comment>
<evidence type="ECO:0000313" key="1">
    <source>
        <dbReference type="EMBL" id="REA57431.1"/>
    </source>
</evidence>
<reference evidence="1 2" key="1">
    <citation type="submission" date="2018-07" db="EMBL/GenBank/DDBJ databases">
        <title>Dyadobacter roseus sp. nov., isolated from rose rhizosphere soil.</title>
        <authorList>
            <person name="Chen L."/>
        </authorList>
    </citation>
    <scope>NUCLEOTIDE SEQUENCE [LARGE SCALE GENOMIC DNA]</scope>
    <source>
        <strain evidence="1 2">RS19</strain>
    </source>
</reference>
<proteinExistence type="predicted"/>
<dbReference type="PROSITE" id="PS51257">
    <property type="entry name" value="PROKAR_LIPOPROTEIN"/>
    <property type="match status" value="1"/>
</dbReference>
<accession>A0A3D8Y4X5</accession>
<protein>
    <submittedName>
        <fullName evidence="1">Uncharacterized protein</fullName>
    </submittedName>
</protein>
<gene>
    <name evidence="1" type="ORF">DSL64_24060</name>
</gene>
<evidence type="ECO:0000313" key="2">
    <source>
        <dbReference type="Proteomes" id="UP000256373"/>
    </source>
</evidence>